<proteinExistence type="predicted"/>
<organism evidence="3 4">
    <name type="scientific">Lasiosphaeria hispida</name>
    <dbReference type="NCBI Taxonomy" id="260671"/>
    <lineage>
        <taxon>Eukaryota</taxon>
        <taxon>Fungi</taxon>
        <taxon>Dikarya</taxon>
        <taxon>Ascomycota</taxon>
        <taxon>Pezizomycotina</taxon>
        <taxon>Sordariomycetes</taxon>
        <taxon>Sordariomycetidae</taxon>
        <taxon>Sordariales</taxon>
        <taxon>Lasiosphaeriaceae</taxon>
        <taxon>Lasiosphaeria</taxon>
    </lineage>
</organism>
<reference evidence="3" key="2">
    <citation type="submission" date="2023-06" db="EMBL/GenBank/DDBJ databases">
        <authorList>
            <consortium name="Lawrence Berkeley National Laboratory"/>
            <person name="Haridas S."/>
            <person name="Hensen N."/>
            <person name="Bonometti L."/>
            <person name="Westerberg I."/>
            <person name="Brannstrom I.O."/>
            <person name="Guillou S."/>
            <person name="Cros-Aarteil S."/>
            <person name="Calhoun S."/>
            <person name="Kuo A."/>
            <person name="Mondo S."/>
            <person name="Pangilinan J."/>
            <person name="Riley R."/>
            <person name="Labutti K."/>
            <person name="Andreopoulos B."/>
            <person name="Lipzen A."/>
            <person name="Chen C."/>
            <person name="Yanf M."/>
            <person name="Daum C."/>
            <person name="Ng V."/>
            <person name="Clum A."/>
            <person name="Steindorff A."/>
            <person name="Ohm R."/>
            <person name="Martin F."/>
            <person name="Silar P."/>
            <person name="Natvig D."/>
            <person name="Lalanne C."/>
            <person name="Gautier V."/>
            <person name="Ament-Velasquez S.L."/>
            <person name="Kruys A."/>
            <person name="Hutchinson M.I."/>
            <person name="Powell A.J."/>
            <person name="Barry K."/>
            <person name="Miller A.N."/>
            <person name="Grigoriev I.V."/>
            <person name="Debuchy R."/>
            <person name="Gladieux P."/>
            <person name="Thoren M.H."/>
            <person name="Johannesson H."/>
        </authorList>
    </citation>
    <scope>NUCLEOTIDE SEQUENCE</scope>
    <source>
        <strain evidence="3">CBS 955.72</strain>
    </source>
</reference>
<keyword evidence="2" id="KW-0472">Membrane</keyword>
<name>A0AAJ0HKU7_9PEZI</name>
<feature type="transmembrane region" description="Helical" evidence="2">
    <location>
        <begin position="417"/>
        <end position="442"/>
    </location>
</feature>
<accession>A0AAJ0HKU7</accession>
<evidence type="ECO:0000313" key="4">
    <source>
        <dbReference type="Proteomes" id="UP001275084"/>
    </source>
</evidence>
<protein>
    <submittedName>
        <fullName evidence="3">Uncharacterized protein</fullName>
    </submittedName>
</protein>
<evidence type="ECO:0000256" key="2">
    <source>
        <dbReference type="SAM" id="Phobius"/>
    </source>
</evidence>
<reference evidence="3" key="1">
    <citation type="journal article" date="2023" name="Mol. Phylogenet. Evol.">
        <title>Genome-scale phylogeny and comparative genomics of the fungal order Sordariales.</title>
        <authorList>
            <person name="Hensen N."/>
            <person name="Bonometti L."/>
            <person name="Westerberg I."/>
            <person name="Brannstrom I.O."/>
            <person name="Guillou S."/>
            <person name="Cros-Aarteil S."/>
            <person name="Calhoun S."/>
            <person name="Haridas S."/>
            <person name="Kuo A."/>
            <person name="Mondo S."/>
            <person name="Pangilinan J."/>
            <person name="Riley R."/>
            <person name="LaButti K."/>
            <person name="Andreopoulos B."/>
            <person name="Lipzen A."/>
            <person name="Chen C."/>
            <person name="Yan M."/>
            <person name="Daum C."/>
            <person name="Ng V."/>
            <person name="Clum A."/>
            <person name="Steindorff A."/>
            <person name="Ohm R.A."/>
            <person name="Martin F."/>
            <person name="Silar P."/>
            <person name="Natvig D.O."/>
            <person name="Lalanne C."/>
            <person name="Gautier V."/>
            <person name="Ament-Velasquez S.L."/>
            <person name="Kruys A."/>
            <person name="Hutchinson M.I."/>
            <person name="Powell A.J."/>
            <person name="Barry K."/>
            <person name="Miller A.N."/>
            <person name="Grigoriev I.V."/>
            <person name="Debuchy R."/>
            <person name="Gladieux P."/>
            <person name="Hiltunen Thoren M."/>
            <person name="Johannesson H."/>
        </authorList>
    </citation>
    <scope>NUCLEOTIDE SEQUENCE</scope>
    <source>
        <strain evidence="3">CBS 955.72</strain>
    </source>
</reference>
<feature type="region of interest" description="Disordered" evidence="1">
    <location>
        <begin position="69"/>
        <end position="89"/>
    </location>
</feature>
<evidence type="ECO:0000313" key="3">
    <source>
        <dbReference type="EMBL" id="KAK3356745.1"/>
    </source>
</evidence>
<dbReference type="EMBL" id="JAUIQD010000003">
    <property type="protein sequence ID" value="KAK3356745.1"/>
    <property type="molecule type" value="Genomic_DNA"/>
</dbReference>
<gene>
    <name evidence="3" type="ORF">B0T25DRAFT_138654</name>
</gene>
<comment type="caution">
    <text evidence="3">The sequence shown here is derived from an EMBL/GenBank/DDBJ whole genome shotgun (WGS) entry which is preliminary data.</text>
</comment>
<evidence type="ECO:0000256" key="1">
    <source>
        <dbReference type="SAM" id="MobiDB-lite"/>
    </source>
</evidence>
<keyword evidence="2" id="KW-1133">Transmembrane helix</keyword>
<feature type="compositionally biased region" description="Low complexity" evidence="1">
    <location>
        <begin position="71"/>
        <end position="83"/>
    </location>
</feature>
<keyword evidence="4" id="KW-1185">Reference proteome</keyword>
<dbReference type="Proteomes" id="UP001275084">
    <property type="component" value="Unassembled WGS sequence"/>
</dbReference>
<sequence length="452" mass="50756">MDVRRRTFSEIIGSRAQAPLSLSPTEQNTEWLRDIFPGEIKYLRGWYVPWILGKATSFDPSVGKVFPRTIPAQPSSSQSAPESQHSDDSEHVLGVLRNVAKEIRSGPLNLEMIGHALEKEYVGGSGAQHGVSGENVKLNMLFSLLAWLAPIYEPQLPSAEPVFRIVACDGSVATQYFSFSRPHTDASKKLPYFLKGFGMLLPSRQTDFLSRPSVSDHNAPSTTKGRNSTQSLSPENFNMKLLNNIGHLEVEWTDILSSHLHVDAERVQLYKFPSYCLASLPPECTAHLATPPLRSVLHSCATESDAHWIQEWEVSEYLREILQSYRLLFGQNRISREYFSKIKPAAPGTIDYDPLLDELCTGPGPVGDVADRRAYPLASTFPFLSSKLQELKNHLDARRPTSWMDLWRDRRDSAQWLTFWTVLIFGACSVTLSFMANVLASLQLWRAWGSSS</sequence>
<feature type="region of interest" description="Disordered" evidence="1">
    <location>
        <begin position="210"/>
        <end position="232"/>
    </location>
</feature>
<keyword evidence="2" id="KW-0812">Transmembrane</keyword>
<dbReference type="AlphaFoldDB" id="A0AAJ0HKU7"/>